<name>A0ACC2PU08_9HYME</name>
<reference evidence="1" key="1">
    <citation type="submission" date="2023-04" db="EMBL/GenBank/DDBJ databases">
        <title>A chromosome-level genome assembly of the parasitoid wasp Eretmocerus hayati.</title>
        <authorList>
            <person name="Zhong Y."/>
            <person name="Liu S."/>
            <person name="Liu Y."/>
        </authorList>
    </citation>
    <scope>NUCLEOTIDE SEQUENCE</scope>
    <source>
        <strain evidence="1">ZJU_SS_LIU_2023</strain>
    </source>
</reference>
<keyword evidence="2" id="KW-1185">Reference proteome</keyword>
<gene>
    <name evidence="1" type="ORF">QAD02_022568</name>
</gene>
<evidence type="ECO:0000313" key="2">
    <source>
        <dbReference type="Proteomes" id="UP001239111"/>
    </source>
</evidence>
<sequence length="760" mass="83140">MAGEDMLTLKNGKVQEGMTIIPPPSNGKVANGNGVHKPGIKDQPQHNNNGSIVTTNGKELEIVAVENGKLVSVDDKSSSFHTDFDDEETSCGWGPMRPKWLQGLATKQMFLVIFCVTWVLQGMYYTYFVSVITTIEKLFQIQSKTTGLIMSATEIGQIGSSLLLTYYGGQGHRPKWIAWGMILFAVSSFTCSMPHFLYGDQMIKKNFDKYSGGTSQNVVNGINITSPIPANLCKLDLIGNSTLDGYSTLGPVTHEHGTDDPNYCNGEHRAKQQIQDKITAVVLGIFFVSLLGVGMGQTAVYTLGIPYIDDNVASRESPLYFAITIGVRILGPAMGFMLGSLCTMIYVDLSKEQSITPSDPSWIGAWWLGLVMISSMLMLVSIGMFAFPTRLPKSRTPPKTADPKKPSLVDFPKAVKRLLKNDILMFRTASSVLHILPIAGLYTFLPKYLESQFRLAAHHANLISGVGGILVMGLGIILSGFFILKAKPNARFVAAWIAFTAIAYAIGMGILMFVGCPMNDFTGLVTNAEGISHFEPICDTACECDKNKFSPICADGRTYFSACHAGCSNYTISDGKVSTFTECKCIPRNNTIIPELPSEVKSGYCPLDCNNFYVYLILFSVFVFIHSTSEVGSMLLILRCVDPRDKAMALGLIQFAIGLFGNVPCPIVYGAVVDSACLVWEWSCGEKGACWLYDSNVFRMFFHGTTGGIMALAFIVDLIVWYKAGSINFVDEQEHEAGTAEEMANLKTQEALQPPENDYL</sequence>
<proteinExistence type="predicted"/>
<organism evidence="1 2">
    <name type="scientific">Eretmocerus hayati</name>
    <dbReference type="NCBI Taxonomy" id="131215"/>
    <lineage>
        <taxon>Eukaryota</taxon>
        <taxon>Metazoa</taxon>
        <taxon>Ecdysozoa</taxon>
        <taxon>Arthropoda</taxon>
        <taxon>Hexapoda</taxon>
        <taxon>Insecta</taxon>
        <taxon>Pterygota</taxon>
        <taxon>Neoptera</taxon>
        <taxon>Endopterygota</taxon>
        <taxon>Hymenoptera</taxon>
        <taxon>Apocrita</taxon>
        <taxon>Proctotrupomorpha</taxon>
        <taxon>Chalcidoidea</taxon>
        <taxon>Aphelinidae</taxon>
        <taxon>Aphelininae</taxon>
        <taxon>Eretmocerus</taxon>
    </lineage>
</organism>
<comment type="caution">
    <text evidence="1">The sequence shown here is derived from an EMBL/GenBank/DDBJ whole genome shotgun (WGS) entry which is preliminary data.</text>
</comment>
<dbReference type="Proteomes" id="UP001239111">
    <property type="component" value="Chromosome 1"/>
</dbReference>
<accession>A0ACC2PU08</accession>
<dbReference type="EMBL" id="CM056741">
    <property type="protein sequence ID" value="KAJ8686774.1"/>
    <property type="molecule type" value="Genomic_DNA"/>
</dbReference>
<protein>
    <submittedName>
        <fullName evidence="1">Uncharacterized protein</fullName>
    </submittedName>
</protein>
<evidence type="ECO:0000313" key="1">
    <source>
        <dbReference type="EMBL" id="KAJ8686774.1"/>
    </source>
</evidence>